<dbReference type="EMBL" id="JASSZA010000019">
    <property type="protein sequence ID" value="KAK2088416.1"/>
    <property type="molecule type" value="Genomic_DNA"/>
</dbReference>
<sequence length="62" mass="6512">GAPGWQEAFLLLPQDQEGIVTAGPLQGLGCLSLSSPQPAFLPQPQPSASPKKLFPHLLHALD</sequence>
<dbReference type="Proteomes" id="UP001266305">
    <property type="component" value="Unassembled WGS sequence"/>
</dbReference>
<reference evidence="1 2" key="1">
    <citation type="submission" date="2023-05" db="EMBL/GenBank/DDBJ databases">
        <title>B98-5 Cell Line De Novo Hybrid Assembly: An Optical Mapping Approach.</title>
        <authorList>
            <person name="Kananen K."/>
            <person name="Auerbach J.A."/>
            <person name="Kautto E."/>
            <person name="Blachly J.S."/>
        </authorList>
    </citation>
    <scope>NUCLEOTIDE SEQUENCE [LARGE SCALE GENOMIC DNA]</scope>
    <source>
        <strain evidence="1">B95-8</strain>
        <tissue evidence="1">Cell line</tissue>
    </source>
</reference>
<gene>
    <name evidence="1" type="ORF">P7K49_034323</name>
</gene>
<feature type="non-terminal residue" evidence="1">
    <location>
        <position position="1"/>
    </location>
</feature>
<organism evidence="1 2">
    <name type="scientific">Saguinus oedipus</name>
    <name type="common">Cotton-top tamarin</name>
    <name type="synonym">Oedipomidas oedipus</name>
    <dbReference type="NCBI Taxonomy" id="9490"/>
    <lineage>
        <taxon>Eukaryota</taxon>
        <taxon>Metazoa</taxon>
        <taxon>Chordata</taxon>
        <taxon>Craniata</taxon>
        <taxon>Vertebrata</taxon>
        <taxon>Euteleostomi</taxon>
        <taxon>Mammalia</taxon>
        <taxon>Eutheria</taxon>
        <taxon>Euarchontoglires</taxon>
        <taxon>Primates</taxon>
        <taxon>Haplorrhini</taxon>
        <taxon>Platyrrhini</taxon>
        <taxon>Cebidae</taxon>
        <taxon>Callitrichinae</taxon>
        <taxon>Saguinus</taxon>
    </lineage>
</organism>
<accession>A0ABQ9TUY3</accession>
<keyword evidence="2" id="KW-1185">Reference proteome</keyword>
<proteinExistence type="predicted"/>
<comment type="caution">
    <text evidence="1">The sequence shown here is derived from an EMBL/GenBank/DDBJ whole genome shotgun (WGS) entry which is preliminary data.</text>
</comment>
<name>A0ABQ9TUY3_SAGOE</name>
<evidence type="ECO:0000313" key="1">
    <source>
        <dbReference type="EMBL" id="KAK2088416.1"/>
    </source>
</evidence>
<evidence type="ECO:0000313" key="2">
    <source>
        <dbReference type="Proteomes" id="UP001266305"/>
    </source>
</evidence>
<protein>
    <submittedName>
        <fullName evidence="1">Uncharacterized protein</fullName>
    </submittedName>
</protein>